<dbReference type="AlphaFoldDB" id="A0A812U6F0"/>
<proteinExistence type="predicted"/>
<comment type="caution">
    <text evidence="2">The sequence shown here is derived from an EMBL/GenBank/DDBJ whole genome shotgun (WGS) entry which is preliminary data.</text>
</comment>
<feature type="region of interest" description="Disordered" evidence="1">
    <location>
        <begin position="261"/>
        <end position="322"/>
    </location>
</feature>
<dbReference type="OrthoDB" id="430011at2759"/>
<evidence type="ECO:0000313" key="3">
    <source>
        <dbReference type="Proteomes" id="UP000604046"/>
    </source>
</evidence>
<dbReference type="EMBL" id="CAJNDS010002640">
    <property type="protein sequence ID" value="CAE7554239.1"/>
    <property type="molecule type" value="Genomic_DNA"/>
</dbReference>
<keyword evidence="3" id="KW-1185">Reference proteome</keyword>
<organism evidence="2 3">
    <name type="scientific">Symbiodinium natans</name>
    <dbReference type="NCBI Taxonomy" id="878477"/>
    <lineage>
        <taxon>Eukaryota</taxon>
        <taxon>Sar</taxon>
        <taxon>Alveolata</taxon>
        <taxon>Dinophyceae</taxon>
        <taxon>Suessiales</taxon>
        <taxon>Symbiodiniaceae</taxon>
        <taxon>Symbiodinium</taxon>
    </lineage>
</organism>
<accession>A0A812U6F0</accession>
<dbReference type="Proteomes" id="UP000604046">
    <property type="component" value="Unassembled WGS sequence"/>
</dbReference>
<evidence type="ECO:0000256" key="1">
    <source>
        <dbReference type="SAM" id="MobiDB-lite"/>
    </source>
</evidence>
<name>A0A812U6F0_9DINO</name>
<evidence type="ECO:0000313" key="2">
    <source>
        <dbReference type="EMBL" id="CAE7554239.1"/>
    </source>
</evidence>
<gene>
    <name evidence="2" type="ORF">SNAT2548_LOCUS31131</name>
</gene>
<reference evidence="2" key="1">
    <citation type="submission" date="2021-02" db="EMBL/GenBank/DDBJ databases">
        <authorList>
            <person name="Dougan E. K."/>
            <person name="Rhodes N."/>
            <person name="Thang M."/>
            <person name="Chan C."/>
        </authorList>
    </citation>
    <scope>NUCLEOTIDE SEQUENCE</scope>
</reference>
<sequence length="481" mass="52809">MKWQPLDRELSFVGTWNWLPQEEEEELLGPTTLDEAFLELLDQHRDAGAHGCWECAELPSSAETASAAESLATTAGSASPLHFFIGDDAESTSSLMRSHKLESYNIASDCESLCQSSVSVDCDVDWEVGPLDQSFEARGRHPDSGLFLPGGVHLQLEREVVKSAPSSPISWAVDSESEEHVSILVDYWAQRILEESEMWMRWIRQGHGMPSQLLWEALLVELCRLGQRSQAKHYLIAGALLGCRPTDWTRLAKLCGAEGAEPESLEQLEPEQPEQPELRQSASASSTESTTWAGTSANRLEPEGSSDLPTAEETSPMGEAVGAERQYCAVGVDEPFKTRMEDRQVLELDMLLSPAPAHVVNQTDLVQGNRQAIATMATMAVPALPPPSSGKTAGPPSNMPQRSTLGDQAQLLEELGRAGYIQKRIHRKLHKQVAHMCDRDLLMLGDLCFNKQFAEAERLRWLAGWASARGCSPSELGSHGS</sequence>
<protein>
    <submittedName>
        <fullName evidence="2">Uncharacterized protein</fullName>
    </submittedName>
</protein>
<feature type="compositionally biased region" description="Acidic residues" evidence="1">
    <location>
        <begin position="261"/>
        <end position="274"/>
    </location>
</feature>
<feature type="region of interest" description="Disordered" evidence="1">
    <location>
        <begin position="382"/>
        <end position="403"/>
    </location>
</feature>
<feature type="compositionally biased region" description="Low complexity" evidence="1">
    <location>
        <begin position="281"/>
        <end position="297"/>
    </location>
</feature>